<sequence>MKTITELALRGLTCQLRGHLFLKHFFLYLRSGRNLREKPLSYRKKEGAARPGKRSTLWLRGMDSPIDESDLGSLSHRRTSLEVEREGNRKGSPSLCLLLAAFLVHPALRRLQIQLQADGEYAAEQPQGLPAVIAELTRWAAQNLELTLKSEINVGPRLSEEGRLKRRSRKCNTTRGEPKACAKEEANQSEWRQGGEKRKIEQCKGERSCPLFSGNPPPHMSKKRERGRKNNHFTLAHEVAGLASAYSLSINKMRNGGERKRSLLKRLCTRNRTNADPEEWVWAFEKMNMQRVRADGDSRTGKSGTRHLLNKTKNKAIPCPREKLVMIAMNAALEDVYKKVFADSYQHGTDSEKEEAWHEIGGGRISDSELLNSMDGGRALQLKHEIKVESTIIQRGTTKRDRDQPLVYRVPNLRFFKYPIPEEFQPLLPLGRVSLLSELAGREDQLINMNLESGWLIAASLYWRLSGRGGACYRNLFPGRPLSFSLVSKLAESQDIKSGKFLVGFSSSLSNRGKEDLHSFHSFSARGEARPTTNEGGKLALLAVALFLGLEHGSFIHLLMNSQLRQKQRRGGPRPGKGRVAEWSKAADCKSVEVFLRRFESCLSHLFVVDFREEKRGIRQRRKANRAKLLWPFREVQLYRMLVREVGELLRSIDSPSISNPNENRSE</sequence>
<protein>
    <submittedName>
        <fullName evidence="1">Uncharacterized protein</fullName>
    </submittedName>
</protein>
<dbReference type="EMBL" id="BQNB010016807">
    <property type="protein sequence ID" value="GJT56025.1"/>
    <property type="molecule type" value="Genomic_DNA"/>
</dbReference>
<reference evidence="1" key="1">
    <citation type="journal article" date="2022" name="Int. J. Mol. Sci.">
        <title>Draft Genome of Tanacetum Coccineum: Genomic Comparison of Closely Related Tanacetum-Family Plants.</title>
        <authorList>
            <person name="Yamashiro T."/>
            <person name="Shiraishi A."/>
            <person name="Nakayama K."/>
            <person name="Satake H."/>
        </authorList>
    </citation>
    <scope>NUCLEOTIDE SEQUENCE</scope>
</reference>
<gene>
    <name evidence="1" type="ORF">Tco_0991079</name>
</gene>
<keyword evidence="2" id="KW-1185">Reference proteome</keyword>
<organism evidence="1 2">
    <name type="scientific">Tanacetum coccineum</name>
    <dbReference type="NCBI Taxonomy" id="301880"/>
    <lineage>
        <taxon>Eukaryota</taxon>
        <taxon>Viridiplantae</taxon>
        <taxon>Streptophyta</taxon>
        <taxon>Embryophyta</taxon>
        <taxon>Tracheophyta</taxon>
        <taxon>Spermatophyta</taxon>
        <taxon>Magnoliopsida</taxon>
        <taxon>eudicotyledons</taxon>
        <taxon>Gunneridae</taxon>
        <taxon>Pentapetalae</taxon>
        <taxon>asterids</taxon>
        <taxon>campanulids</taxon>
        <taxon>Asterales</taxon>
        <taxon>Asteraceae</taxon>
        <taxon>Asteroideae</taxon>
        <taxon>Anthemideae</taxon>
        <taxon>Anthemidinae</taxon>
        <taxon>Tanacetum</taxon>
    </lineage>
</organism>
<evidence type="ECO:0000313" key="1">
    <source>
        <dbReference type="EMBL" id="GJT56025.1"/>
    </source>
</evidence>
<proteinExistence type="predicted"/>
<reference evidence="1" key="2">
    <citation type="submission" date="2022-01" db="EMBL/GenBank/DDBJ databases">
        <authorList>
            <person name="Yamashiro T."/>
            <person name="Shiraishi A."/>
            <person name="Satake H."/>
            <person name="Nakayama K."/>
        </authorList>
    </citation>
    <scope>NUCLEOTIDE SEQUENCE</scope>
</reference>
<accession>A0ABQ5EZF4</accession>
<dbReference type="Proteomes" id="UP001151760">
    <property type="component" value="Unassembled WGS sequence"/>
</dbReference>
<evidence type="ECO:0000313" key="2">
    <source>
        <dbReference type="Proteomes" id="UP001151760"/>
    </source>
</evidence>
<name>A0ABQ5EZF4_9ASTR</name>
<comment type="caution">
    <text evidence="1">The sequence shown here is derived from an EMBL/GenBank/DDBJ whole genome shotgun (WGS) entry which is preliminary data.</text>
</comment>